<evidence type="ECO:0000313" key="2">
    <source>
        <dbReference type="Proteomes" id="UP000267418"/>
    </source>
</evidence>
<comment type="caution">
    <text evidence="1">The sequence shown here is derived from an EMBL/GenBank/DDBJ whole genome shotgun (WGS) entry which is preliminary data.</text>
</comment>
<reference evidence="1 2" key="1">
    <citation type="submission" date="2018-12" db="EMBL/GenBank/DDBJ databases">
        <title>The genome of Variovorax gossypii DSM 100435.</title>
        <authorList>
            <person name="Gao J."/>
            <person name="Sun J."/>
        </authorList>
    </citation>
    <scope>NUCLEOTIDE SEQUENCE [LARGE SCALE GENOMIC DNA]</scope>
    <source>
        <strain evidence="1 2">DSM 100435</strain>
    </source>
</reference>
<proteinExistence type="predicted"/>
<dbReference type="RefSeq" id="WP_103893629.1">
    <property type="nucleotide sequence ID" value="NZ_RXOE01000005.1"/>
</dbReference>
<sequence length="166" mass="18224">MEQDDQASASAPYAPLGQAALRDFFLRYGREFNEGLAGRLNRRALSDLYAEAFIASAPAGVVIGRNDSEFARATSEGFRRYQDTGMKRMELEGVTVSSIDALHAIAHAAWNAVYTVEGGEKSIRFTNTYLLRLDALGALRVFGWITGDEEEAMRKHGIGDRPTTSS</sequence>
<dbReference type="OrthoDB" id="667202at2"/>
<keyword evidence="2" id="KW-1185">Reference proteome</keyword>
<accession>A0A431TJA0</accession>
<gene>
    <name evidence="1" type="ORF">EJP69_19265</name>
</gene>
<evidence type="ECO:0000313" key="1">
    <source>
        <dbReference type="EMBL" id="RTQ32855.1"/>
    </source>
</evidence>
<organism evidence="1 2">
    <name type="scientific">Variovorax gossypii</name>
    <dbReference type="NCBI Taxonomy" id="1679495"/>
    <lineage>
        <taxon>Bacteria</taxon>
        <taxon>Pseudomonadati</taxon>
        <taxon>Pseudomonadota</taxon>
        <taxon>Betaproteobacteria</taxon>
        <taxon>Burkholderiales</taxon>
        <taxon>Comamonadaceae</taxon>
        <taxon>Variovorax</taxon>
    </lineage>
</organism>
<name>A0A431TJA0_9BURK</name>
<dbReference type="AlphaFoldDB" id="A0A431TJA0"/>
<dbReference type="Proteomes" id="UP000267418">
    <property type="component" value="Unassembled WGS sequence"/>
</dbReference>
<dbReference type="EMBL" id="RXOE01000005">
    <property type="protein sequence ID" value="RTQ32855.1"/>
    <property type="molecule type" value="Genomic_DNA"/>
</dbReference>
<protein>
    <submittedName>
        <fullName evidence="1">Nuclear transport factor 2 family protein</fullName>
    </submittedName>
</protein>